<dbReference type="GO" id="GO:0070292">
    <property type="term" value="P:N-acylphosphatidylethanolamine metabolic process"/>
    <property type="evidence" value="ECO:0007669"/>
    <property type="project" value="TreeGrafter"/>
</dbReference>
<dbReference type="InterPro" id="IPR036866">
    <property type="entry name" value="RibonucZ/Hydroxyglut_hydro"/>
</dbReference>
<sequence length="503" mass="56450">MNDAPSQTAVVRLVTPDPGLTDSHHGPENYHYYRRNTSYEDGVPRYFNNPWPSYRSPSLGDAYRAYNLGAAIAHPEPRKLNGLTRSKSSVSINEGNHVYKCEDGEDAPRLEKKGWMPEATYVRPVFAEVFDDDDEDEDWRDPPVQVVQPKWGGVGDKGEKETVTWLGHAGVLVQVPWRNNGRDGMCGVLYDPIFSNRCSPSQYVGPHRHVDPPCSVSLLPEIHVCCISHDHYDHLDYYTIMDLWKYHHKTIHFLAPLALKPWFVSSGIPEDRVTELDWWHETILTFPSASASSAAASATDAPTALNGTDLALKFAFTPAQHRSGRGLLDHMKTLWGSWMFGVIGKEEWSGREERGMQGWKGFKCFFGGDTGYRYATAPEGDDDAICPAFEEIAKHYAPVTLSLLPLNTGSSLPFLRTILSLSLDQYTLTSSQHCSPGDSLEIHRIMQAERSVGMHWGTFCDRDESRGTRVEFGRGRRERGVGKMWEGAGRFVLADIGETLVFP</sequence>
<comment type="caution">
    <text evidence="2">The sequence shown here is derived from an EMBL/GenBank/DDBJ whole genome shotgun (WGS) entry which is preliminary data.</text>
</comment>
<organism evidence="2 3">
    <name type="scientific">Dioszegia hungarica</name>
    <dbReference type="NCBI Taxonomy" id="4972"/>
    <lineage>
        <taxon>Eukaryota</taxon>
        <taxon>Fungi</taxon>
        <taxon>Dikarya</taxon>
        <taxon>Basidiomycota</taxon>
        <taxon>Agaricomycotina</taxon>
        <taxon>Tremellomycetes</taxon>
        <taxon>Tremellales</taxon>
        <taxon>Bulleribasidiaceae</taxon>
        <taxon>Dioszegia</taxon>
    </lineage>
</organism>
<dbReference type="GeneID" id="77725241"/>
<dbReference type="Pfam" id="PF12706">
    <property type="entry name" value="Lactamase_B_2"/>
    <property type="match status" value="1"/>
</dbReference>
<protein>
    <submittedName>
        <fullName evidence="2">Beta-lactamase superfamily domain-containing protein</fullName>
    </submittedName>
</protein>
<proteinExistence type="predicted"/>
<dbReference type="AlphaFoldDB" id="A0AA38HGQ0"/>
<dbReference type="RefSeq" id="XP_052949620.1">
    <property type="nucleotide sequence ID" value="XM_053086040.1"/>
</dbReference>
<reference evidence="2" key="1">
    <citation type="journal article" date="2022" name="G3 (Bethesda)">
        <title>High quality genome of the basidiomycete yeast Dioszegia hungarica PDD-24b-2 isolated from cloud water.</title>
        <authorList>
            <person name="Jarrige D."/>
            <person name="Haridas S."/>
            <person name="Bleykasten-Grosshans C."/>
            <person name="Joly M."/>
            <person name="Nadalig T."/>
            <person name="Sancelme M."/>
            <person name="Vuilleumier S."/>
            <person name="Grigoriev I.V."/>
            <person name="Amato P."/>
            <person name="Bringel F."/>
        </authorList>
    </citation>
    <scope>NUCLEOTIDE SEQUENCE</scope>
    <source>
        <strain evidence="2">PDD-24b-2</strain>
    </source>
</reference>
<dbReference type="InterPro" id="IPR001279">
    <property type="entry name" value="Metallo-B-lactamas"/>
</dbReference>
<dbReference type="Proteomes" id="UP001164286">
    <property type="component" value="Unassembled WGS sequence"/>
</dbReference>
<keyword evidence="3" id="KW-1185">Reference proteome</keyword>
<dbReference type="PANTHER" id="PTHR15032:SF27">
    <property type="entry name" value="N-ACYL-PHOSPHATIDYLETHANOLAMINE-HYDROLYZING PHOSPHOLIPASE D"/>
    <property type="match status" value="1"/>
</dbReference>
<feature type="domain" description="Metallo-beta-lactamase" evidence="1">
    <location>
        <begin position="188"/>
        <end position="456"/>
    </location>
</feature>
<evidence type="ECO:0000313" key="2">
    <source>
        <dbReference type="EMBL" id="KAI9639843.1"/>
    </source>
</evidence>
<dbReference type="GO" id="GO:0070290">
    <property type="term" value="F:N-acylphosphatidylethanolamine-specific phospholipase D activity"/>
    <property type="evidence" value="ECO:0007669"/>
    <property type="project" value="TreeGrafter"/>
</dbReference>
<dbReference type="SUPFAM" id="SSF56281">
    <property type="entry name" value="Metallo-hydrolase/oxidoreductase"/>
    <property type="match status" value="1"/>
</dbReference>
<accession>A0AA38HGQ0</accession>
<dbReference type="PANTHER" id="PTHR15032">
    <property type="entry name" value="N-ACYL-PHOSPHATIDYLETHANOLAMINE-HYDROLYZING PHOSPHOLIPASE D"/>
    <property type="match status" value="1"/>
</dbReference>
<gene>
    <name evidence="2" type="ORF">MKK02DRAFT_19103</name>
</gene>
<name>A0AA38HGQ0_9TREE</name>
<dbReference type="GO" id="GO:0005737">
    <property type="term" value="C:cytoplasm"/>
    <property type="evidence" value="ECO:0007669"/>
    <property type="project" value="TreeGrafter"/>
</dbReference>
<dbReference type="EMBL" id="JAKWFO010000001">
    <property type="protein sequence ID" value="KAI9639843.1"/>
    <property type="molecule type" value="Genomic_DNA"/>
</dbReference>
<dbReference type="Gene3D" id="3.60.15.10">
    <property type="entry name" value="Ribonuclease Z/Hydroxyacylglutathione hydrolase-like"/>
    <property type="match status" value="1"/>
</dbReference>
<evidence type="ECO:0000313" key="3">
    <source>
        <dbReference type="Proteomes" id="UP001164286"/>
    </source>
</evidence>
<dbReference type="GO" id="GO:0070291">
    <property type="term" value="P:N-acylethanolamine metabolic process"/>
    <property type="evidence" value="ECO:0007669"/>
    <property type="project" value="TreeGrafter"/>
</dbReference>
<evidence type="ECO:0000259" key="1">
    <source>
        <dbReference type="Pfam" id="PF12706"/>
    </source>
</evidence>